<evidence type="ECO:0000313" key="4">
    <source>
        <dbReference type="Proteomes" id="UP001201873"/>
    </source>
</evidence>
<evidence type="ECO:0000313" key="3">
    <source>
        <dbReference type="EMBL" id="MCK9878384.1"/>
    </source>
</evidence>
<dbReference type="EMBL" id="JALKFT010000032">
    <property type="protein sequence ID" value="MCK9878384.1"/>
    <property type="molecule type" value="Genomic_DNA"/>
</dbReference>
<dbReference type="Proteomes" id="UP001201873">
    <property type="component" value="Unassembled WGS sequence"/>
</dbReference>
<evidence type="ECO:0000256" key="1">
    <source>
        <dbReference type="SAM" id="MobiDB-lite"/>
    </source>
</evidence>
<keyword evidence="4" id="KW-1185">Reference proteome</keyword>
<organism evidence="3 4">
    <name type="scientific">Frankia umida</name>
    <dbReference type="NCBI Taxonomy" id="573489"/>
    <lineage>
        <taxon>Bacteria</taxon>
        <taxon>Bacillati</taxon>
        <taxon>Actinomycetota</taxon>
        <taxon>Actinomycetes</taxon>
        <taxon>Frankiales</taxon>
        <taxon>Frankiaceae</taxon>
        <taxon>Frankia</taxon>
    </lineage>
</organism>
<name>A0ABT0K3J1_9ACTN</name>
<evidence type="ECO:0008006" key="5">
    <source>
        <dbReference type="Google" id="ProtNLM"/>
    </source>
</evidence>
<feature type="signal peptide" evidence="2">
    <location>
        <begin position="1"/>
        <end position="32"/>
    </location>
</feature>
<accession>A0ABT0K3J1</accession>
<feature type="chain" id="PRO_5047017904" description="Secreted protein" evidence="2">
    <location>
        <begin position="33"/>
        <end position="425"/>
    </location>
</feature>
<dbReference type="RefSeq" id="WP_248826500.1">
    <property type="nucleotide sequence ID" value="NZ_JALKFT010000032.1"/>
</dbReference>
<comment type="caution">
    <text evidence="3">The sequence shown here is derived from an EMBL/GenBank/DDBJ whole genome shotgun (WGS) entry which is preliminary data.</text>
</comment>
<gene>
    <name evidence="3" type="ORF">MXD59_21865</name>
</gene>
<keyword evidence="2" id="KW-0732">Signal</keyword>
<reference evidence="3 4" key="1">
    <citation type="submission" date="2022-04" db="EMBL/GenBank/DDBJ databases">
        <title>Genome diversity in the genus Frankia.</title>
        <authorList>
            <person name="Carlos-Shanley C."/>
            <person name="Hahn D."/>
        </authorList>
    </citation>
    <scope>NUCLEOTIDE SEQUENCE [LARGE SCALE GENOMIC DNA]</scope>
    <source>
        <strain evidence="3 4">Ag45/Mut15</strain>
    </source>
</reference>
<feature type="region of interest" description="Disordered" evidence="1">
    <location>
        <begin position="192"/>
        <end position="256"/>
    </location>
</feature>
<proteinExistence type="predicted"/>
<sequence length="425" mass="44555">MSTSRLRLRRGGWLSLTTITATVLAMPALASAATPTLITPACVWRLETTPSTANVAFPDSGATYWTTPFTVQDGLQVTVSGSYADARYTSLTVYDSNRSPFMTNGVSSSLPDYLTAPDAGSINPWQQTAVPGGHFTVTLSPNAATGETNTVPLAPAGTRSGRTGYLIYRAYLPADGNPSSIPLPTLTFDQDGTSVTPPVCGSTLSSDPPTTTTTAAAGATVSSAADSAGPQFARGSSGTGGLFPNPDNAYLSEKLTPPTGNTVLVIRGKAPRTPQSNDPIPWPSATSDIRYWSLCDNLAIPPLPVVVNTLPDGSLDYGCRADYRTRLDVTGYYTFVVGTEAQRSAIENIPGATFVPFSNAHPTAQHILLFRNLLGGEFEESVQNVPSDNRPASAAAVMKDYYPRSALCSLSTLAAEGPQACLRGS</sequence>
<evidence type="ECO:0000256" key="2">
    <source>
        <dbReference type="SAM" id="SignalP"/>
    </source>
</evidence>
<protein>
    <recommendedName>
        <fullName evidence="5">Secreted protein</fullName>
    </recommendedName>
</protein>
<feature type="compositionally biased region" description="Low complexity" evidence="1">
    <location>
        <begin position="201"/>
        <end position="228"/>
    </location>
</feature>